<name>A0ACB1AW15_MELEN</name>
<organism evidence="1 2">
    <name type="scientific">Meloidogyne enterolobii</name>
    <name type="common">Root-knot nematode worm</name>
    <name type="synonym">Meloidogyne mayaguensis</name>
    <dbReference type="NCBI Taxonomy" id="390850"/>
    <lineage>
        <taxon>Eukaryota</taxon>
        <taxon>Metazoa</taxon>
        <taxon>Ecdysozoa</taxon>
        <taxon>Nematoda</taxon>
        <taxon>Chromadorea</taxon>
        <taxon>Rhabditida</taxon>
        <taxon>Tylenchina</taxon>
        <taxon>Tylenchomorpha</taxon>
        <taxon>Tylenchoidea</taxon>
        <taxon>Meloidogynidae</taxon>
        <taxon>Meloidogyninae</taxon>
        <taxon>Meloidogyne</taxon>
    </lineage>
</organism>
<protein>
    <submittedName>
        <fullName evidence="1">Uncharacterized protein</fullName>
    </submittedName>
</protein>
<evidence type="ECO:0000313" key="1">
    <source>
        <dbReference type="EMBL" id="CAK5101835.1"/>
    </source>
</evidence>
<comment type="caution">
    <text evidence="1">The sequence shown here is derived from an EMBL/GenBank/DDBJ whole genome shotgun (WGS) entry which is preliminary data.</text>
</comment>
<dbReference type="EMBL" id="CAVMJV010000110">
    <property type="protein sequence ID" value="CAK5101835.1"/>
    <property type="molecule type" value="Genomic_DNA"/>
</dbReference>
<dbReference type="Proteomes" id="UP001497535">
    <property type="component" value="Unassembled WGS sequence"/>
</dbReference>
<keyword evidence="2" id="KW-1185">Reference proteome</keyword>
<evidence type="ECO:0000313" key="2">
    <source>
        <dbReference type="Proteomes" id="UP001497535"/>
    </source>
</evidence>
<accession>A0ACB1AW15</accession>
<reference evidence="1" key="1">
    <citation type="submission" date="2023-11" db="EMBL/GenBank/DDBJ databases">
        <authorList>
            <person name="Poullet M."/>
        </authorList>
    </citation>
    <scope>NUCLEOTIDE SEQUENCE</scope>
    <source>
        <strain evidence="1">E1834</strain>
    </source>
</reference>
<gene>
    <name evidence="1" type="ORF">MENTE1834_LOCUS42389</name>
</gene>
<sequence length="95" mass="10951">MYFFSICVFLFLNSLFLFNFLFSYFFAFVQIGIAPFQEINRNSNAIWSNYLLNLNEGSQEIEFLLVDFIGLGGTVCQLGRFCSKTTPRRTNGDVC</sequence>
<proteinExistence type="predicted"/>